<accession>K9XRR4</accession>
<dbReference type="PANTHER" id="PTHR11712">
    <property type="entry name" value="POLYKETIDE SYNTHASE-RELATED"/>
    <property type="match status" value="1"/>
</dbReference>
<dbReference type="eggNOG" id="COG0304">
    <property type="taxonomic scope" value="Bacteria"/>
</dbReference>
<keyword evidence="5" id="KW-0012">Acyltransferase</keyword>
<dbReference type="InterPro" id="IPR020841">
    <property type="entry name" value="PKS_Beta-ketoAc_synthase_dom"/>
</dbReference>
<dbReference type="NCBIfam" id="NF004618">
    <property type="entry name" value="PRK05952.1"/>
    <property type="match status" value="1"/>
</dbReference>
<dbReference type="InterPro" id="IPR000794">
    <property type="entry name" value="Beta-ketoacyl_synthase"/>
</dbReference>
<dbReference type="PANTHER" id="PTHR11712:SF347">
    <property type="entry name" value="BETA KETOACYL-ACYL CARRIER PROTEIN SYNTHASE"/>
    <property type="match status" value="1"/>
</dbReference>
<organism evidence="5 6">
    <name type="scientific">Stanieria cyanosphaera (strain ATCC 29371 / PCC 7437)</name>
    <dbReference type="NCBI Taxonomy" id="111780"/>
    <lineage>
        <taxon>Bacteria</taxon>
        <taxon>Bacillati</taxon>
        <taxon>Cyanobacteriota</taxon>
        <taxon>Cyanophyceae</taxon>
        <taxon>Pleurocapsales</taxon>
        <taxon>Dermocarpellaceae</taxon>
        <taxon>Stanieria</taxon>
    </lineage>
</organism>
<evidence type="ECO:0000259" key="4">
    <source>
        <dbReference type="PROSITE" id="PS52004"/>
    </source>
</evidence>
<dbReference type="OrthoDB" id="9808669at2"/>
<comment type="similarity">
    <text evidence="1 3">Belongs to the thiolase-like superfamily. Beta-ketoacyl-ACP synthases family.</text>
</comment>
<evidence type="ECO:0000256" key="2">
    <source>
        <dbReference type="ARBA" id="ARBA00022679"/>
    </source>
</evidence>
<dbReference type="RefSeq" id="WP_015192419.1">
    <property type="nucleotide sequence ID" value="NC_019748.1"/>
</dbReference>
<dbReference type="Proteomes" id="UP000010473">
    <property type="component" value="Chromosome"/>
</dbReference>
<gene>
    <name evidence="5" type="ordered locus">Sta7437_1175</name>
</gene>
<dbReference type="InterPro" id="IPR014030">
    <property type="entry name" value="Ketoacyl_synth_N"/>
</dbReference>
<proteinExistence type="inferred from homology"/>
<dbReference type="AlphaFoldDB" id="K9XRR4"/>
<dbReference type="HOGENOM" id="CLU_000022_69_2_3"/>
<dbReference type="PATRIC" id="fig|111780.3.peg.1224"/>
<protein>
    <submittedName>
        <fullName evidence="5">Beta-ketoacyl-acyl-carrier-protein synthase I</fullName>
        <ecNumber evidence="5">2.3.1.41</ecNumber>
    </submittedName>
</protein>
<dbReference type="Pfam" id="PF02801">
    <property type="entry name" value="Ketoacyl-synt_C"/>
    <property type="match status" value="1"/>
</dbReference>
<dbReference type="EC" id="2.3.1.41" evidence="5"/>
<dbReference type="CDD" id="cd00834">
    <property type="entry name" value="KAS_I_II"/>
    <property type="match status" value="1"/>
</dbReference>
<dbReference type="Pfam" id="PF00109">
    <property type="entry name" value="ketoacyl-synt"/>
    <property type="match status" value="1"/>
</dbReference>
<evidence type="ECO:0000256" key="1">
    <source>
        <dbReference type="ARBA" id="ARBA00008467"/>
    </source>
</evidence>
<keyword evidence="6" id="KW-1185">Reference proteome</keyword>
<dbReference type="InterPro" id="IPR014031">
    <property type="entry name" value="Ketoacyl_synth_C"/>
</dbReference>
<dbReference type="InterPro" id="IPR016039">
    <property type="entry name" value="Thiolase-like"/>
</dbReference>
<feature type="domain" description="Ketosynthase family 3 (KS3)" evidence="4">
    <location>
        <begin position="1"/>
        <end position="369"/>
    </location>
</feature>
<dbReference type="STRING" id="111780.Sta7437_1175"/>
<evidence type="ECO:0000313" key="6">
    <source>
        <dbReference type="Proteomes" id="UP000010473"/>
    </source>
</evidence>
<name>K9XRR4_STAC7</name>
<dbReference type="GO" id="GO:0004315">
    <property type="term" value="F:3-oxoacyl-[acyl-carrier-protein] synthase activity"/>
    <property type="evidence" value="ECO:0007669"/>
    <property type="project" value="UniProtKB-EC"/>
</dbReference>
<dbReference type="Gene3D" id="3.40.47.10">
    <property type="match status" value="1"/>
</dbReference>
<dbReference type="SUPFAM" id="SSF53901">
    <property type="entry name" value="Thiolase-like"/>
    <property type="match status" value="2"/>
</dbReference>
<dbReference type="SMART" id="SM00825">
    <property type="entry name" value="PKS_KS"/>
    <property type="match status" value="1"/>
</dbReference>
<dbReference type="GO" id="GO:0006633">
    <property type="term" value="P:fatty acid biosynthetic process"/>
    <property type="evidence" value="ECO:0007669"/>
    <property type="project" value="TreeGrafter"/>
</dbReference>
<evidence type="ECO:0000313" key="5">
    <source>
        <dbReference type="EMBL" id="AFZ34746.1"/>
    </source>
</evidence>
<reference evidence="6" key="1">
    <citation type="journal article" date="2013" name="Proc. Natl. Acad. Sci. U.S.A.">
        <title>Improving the coverage of the cyanobacterial phylum using diversity-driven genome sequencing.</title>
        <authorList>
            <person name="Shih P.M."/>
            <person name="Wu D."/>
            <person name="Latifi A."/>
            <person name="Axen S.D."/>
            <person name="Fewer D.P."/>
            <person name="Talla E."/>
            <person name="Calteau A."/>
            <person name="Cai F."/>
            <person name="Tandeau de Marsac N."/>
            <person name="Rippka R."/>
            <person name="Herdman M."/>
            <person name="Sivonen K."/>
            <person name="Coursin T."/>
            <person name="Laurent T."/>
            <person name="Goodwin L."/>
            <person name="Nolan M."/>
            <person name="Davenport K.W."/>
            <person name="Han C.S."/>
            <person name="Rubin E.M."/>
            <person name="Eisen J.A."/>
            <person name="Woyke T."/>
            <person name="Gugger M."/>
            <person name="Kerfeld C.A."/>
        </authorList>
    </citation>
    <scope>NUCLEOTIDE SEQUENCE [LARGE SCALE GENOMIC DNA]</scope>
    <source>
        <strain evidence="6">ATCC 29371 / PCC 7437</strain>
    </source>
</reference>
<dbReference type="EMBL" id="CP003653">
    <property type="protein sequence ID" value="AFZ34746.1"/>
    <property type="molecule type" value="Genomic_DNA"/>
</dbReference>
<dbReference type="PROSITE" id="PS52004">
    <property type="entry name" value="KS3_2"/>
    <property type="match status" value="1"/>
</dbReference>
<keyword evidence="2 3" id="KW-0808">Transferase</keyword>
<evidence type="ECO:0000256" key="3">
    <source>
        <dbReference type="RuleBase" id="RU003694"/>
    </source>
</evidence>
<dbReference type="KEGG" id="scs:Sta7437_1175"/>
<sequence length="369" mass="38768">MNVVVTGIGLLTCLGSLSSTWQNLKEGKSGIRLTQIFPDFPLYPLGMIGENPVKLKALTKLVVEAALKDAGLESPLFDCGVVIGSSRGCQADWEELATTQNYQNWLETLPHQGSVLTANLLNTTAPVLAPMAACATGITAIALGFELIQTGQCQRVIVGAVEAPITKLTLAGFERMGALATTGCYPFDIQREGLVLGEGGAVLILETAELAARRQAKIYGKILGFGLTCDAYHISAPDSDLGSGLLAVKQCLTRSNLKPTEIDYIHAHGTSTILNDAHEAQLIQALFPQSVAVSSTKGATGHTLGASGAIGTAICLTALKEQILPPCVGLTESEFDLDLVSVERQGEIQRVLCFSFGFGGQNAVLALGK</sequence>